<organism evidence="1 2">
    <name type="scientific">Armillaria gallica</name>
    <name type="common">Bulbous honey fungus</name>
    <name type="synonym">Armillaria bulbosa</name>
    <dbReference type="NCBI Taxonomy" id="47427"/>
    <lineage>
        <taxon>Eukaryota</taxon>
        <taxon>Fungi</taxon>
        <taxon>Dikarya</taxon>
        <taxon>Basidiomycota</taxon>
        <taxon>Agaricomycotina</taxon>
        <taxon>Agaricomycetes</taxon>
        <taxon>Agaricomycetidae</taxon>
        <taxon>Agaricales</taxon>
        <taxon>Marasmiineae</taxon>
        <taxon>Physalacriaceae</taxon>
        <taxon>Armillaria</taxon>
    </lineage>
</organism>
<proteinExistence type="predicted"/>
<evidence type="ECO:0000313" key="1">
    <source>
        <dbReference type="EMBL" id="PBK92466.1"/>
    </source>
</evidence>
<evidence type="ECO:0000313" key="2">
    <source>
        <dbReference type="Proteomes" id="UP000217790"/>
    </source>
</evidence>
<dbReference type="InParanoid" id="A0A2H3DYC3"/>
<dbReference type="EMBL" id="KZ293658">
    <property type="protein sequence ID" value="PBK92466.1"/>
    <property type="molecule type" value="Genomic_DNA"/>
</dbReference>
<name>A0A2H3DYC3_ARMGA</name>
<gene>
    <name evidence="1" type="ORF">ARMGADRAFT_161371</name>
</gene>
<protein>
    <submittedName>
        <fullName evidence="1">Uncharacterized protein</fullName>
    </submittedName>
</protein>
<dbReference type="AlphaFoldDB" id="A0A2H3DYC3"/>
<sequence>MHLSFGSIQYLFPTKITSRRTTPHHIASLHELRHSYYKAAVALRSVAHLKNTVLQVSSSLADHGPHGMAVLLEIKPLSGSFFLSPRPTLFCLRGLALLASTQLSVVNASPPMDFQEKDLRQAHSLLPKPCLTLIRYNWSTIYVGPSLLTYSWICRQGKRNTVGLRTRYTGPITMHP</sequence>
<accession>A0A2H3DYC3</accession>
<reference evidence="2" key="1">
    <citation type="journal article" date="2017" name="Nat. Ecol. Evol.">
        <title>Genome expansion and lineage-specific genetic innovations in the forest pathogenic fungi Armillaria.</title>
        <authorList>
            <person name="Sipos G."/>
            <person name="Prasanna A.N."/>
            <person name="Walter M.C."/>
            <person name="O'Connor E."/>
            <person name="Balint B."/>
            <person name="Krizsan K."/>
            <person name="Kiss B."/>
            <person name="Hess J."/>
            <person name="Varga T."/>
            <person name="Slot J."/>
            <person name="Riley R."/>
            <person name="Boka B."/>
            <person name="Rigling D."/>
            <person name="Barry K."/>
            <person name="Lee J."/>
            <person name="Mihaltcheva S."/>
            <person name="LaButti K."/>
            <person name="Lipzen A."/>
            <person name="Waldron R."/>
            <person name="Moloney N.M."/>
            <person name="Sperisen C."/>
            <person name="Kredics L."/>
            <person name="Vagvoelgyi C."/>
            <person name="Patrignani A."/>
            <person name="Fitzpatrick D."/>
            <person name="Nagy I."/>
            <person name="Doyle S."/>
            <person name="Anderson J.B."/>
            <person name="Grigoriev I.V."/>
            <person name="Gueldener U."/>
            <person name="Muensterkoetter M."/>
            <person name="Nagy L.G."/>
        </authorList>
    </citation>
    <scope>NUCLEOTIDE SEQUENCE [LARGE SCALE GENOMIC DNA]</scope>
    <source>
        <strain evidence="2">Ar21-2</strain>
    </source>
</reference>
<keyword evidence="2" id="KW-1185">Reference proteome</keyword>
<dbReference type="Proteomes" id="UP000217790">
    <property type="component" value="Unassembled WGS sequence"/>
</dbReference>